<dbReference type="GO" id="GO:0003676">
    <property type="term" value="F:nucleic acid binding"/>
    <property type="evidence" value="ECO:0007669"/>
    <property type="project" value="InterPro"/>
</dbReference>
<keyword evidence="2" id="KW-1185">Reference proteome</keyword>
<sequence length="173" mass="19663">MIGGNFIVVNDPHFYPPPSVKTTPPTVQTDFILIGRTRSRPASLTVWGALLYYWRSNLLRIEVNLNSNRYVREVLQPEVVRLLQGITGVILQQDNIRPHVVKTVPDFCSAQHMQFLPRPAYSPEMSPIEHVWDLDGRLLAPDPRPAASKTNFCCAYKQSNMEFSSTSRHSKSN</sequence>
<dbReference type="Proteomes" id="UP000887159">
    <property type="component" value="Unassembled WGS sequence"/>
</dbReference>
<organism evidence="1 2">
    <name type="scientific">Trichonephila clavipes</name>
    <name type="common">Golden silk orbweaver</name>
    <name type="synonym">Nephila clavipes</name>
    <dbReference type="NCBI Taxonomy" id="2585209"/>
    <lineage>
        <taxon>Eukaryota</taxon>
        <taxon>Metazoa</taxon>
        <taxon>Ecdysozoa</taxon>
        <taxon>Arthropoda</taxon>
        <taxon>Chelicerata</taxon>
        <taxon>Arachnida</taxon>
        <taxon>Araneae</taxon>
        <taxon>Araneomorphae</taxon>
        <taxon>Entelegynae</taxon>
        <taxon>Araneoidea</taxon>
        <taxon>Nephilidae</taxon>
        <taxon>Trichonephila</taxon>
    </lineage>
</organism>
<gene>
    <name evidence="1" type="primary">X975_11476</name>
    <name evidence="1" type="ORF">TNCV_3556661</name>
</gene>
<dbReference type="AlphaFoldDB" id="A0A8X6WC33"/>
<protein>
    <submittedName>
        <fullName evidence="1">Transposable element Tcb1 transposase</fullName>
    </submittedName>
</protein>
<reference evidence="1" key="1">
    <citation type="submission" date="2020-08" db="EMBL/GenBank/DDBJ databases">
        <title>Multicomponent nature underlies the extraordinary mechanical properties of spider dragline silk.</title>
        <authorList>
            <person name="Kono N."/>
            <person name="Nakamura H."/>
            <person name="Mori M."/>
            <person name="Yoshida Y."/>
            <person name="Ohtoshi R."/>
            <person name="Malay A.D."/>
            <person name="Moran D.A.P."/>
            <person name="Tomita M."/>
            <person name="Numata K."/>
            <person name="Arakawa K."/>
        </authorList>
    </citation>
    <scope>NUCLEOTIDE SEQUENCE</scope>
</reference>
<dbReference type="EMBL" id="BMAU01021402">
    <property type="protein sequence ID" value="GFY32158.1"/>
    <property type="molecule type" value="Genomic_DNA"/>
</dbReference>
<proteinExistence type="predicted"/>
<comment type="caution">
    <text evidence="1">The sequence shown here is derived from an EMBL/GenBank/DDBJ whole genome shotgun (WGS) entry which is preliminary data.</text>
</comment>
<dbReference type="InterPro" id="IPR036397">
    <property type="entry name" value="RNaseH_sf"/>
</dbReference>
<evidence type="ECO:0000313" key="2">
    <source>
        <dbReference type="Proteomes" id="UP000887159"/>
    </source>
</evidence>
<evidence type="ECO:0000313" key="1">
    <source>
        <dbReference type="EMBL" id="GFY32158.1"/>
    </source>
</evidence>
<name>A0A8X6WC33_TRICX</name>
<dbReference type="Gene3D" id="3.30.420.10">
    <property type="entry name" value="Ribonuclease H-like superfamily/Ribonuclease H"/>
    <property type="match status" value="1"/>
</dbReference>
<accession>A0A8X6WC33</accession>